<keyword evidence="1" id="KW-0614">Plasmid</keyword>
<reference key="2">
    <citation type="submission" date="2011-04" db="EMBL/GenBank/DDBJ databases">
        <title>Complete sequence of plasmid 2 of Haliscomenobacter hydrossis DSM 1100.</title>
        <authorList>
            <consortium name="US DOE Joint Genome Institute (JGI-PGF)"/>
            <person name="Lucas S."/>
            <person name="Han J."/>
            <person name="Lapidus A."/>
            <person name="Bruce D."/>
            <person name="Goodwin L."/>
            <person name="Pitluck S."/>
            <person name="Peters L."/>
            <person name="Kyrpides N."/>
            <person name="Mavromatis K."/>
            <person name="Ivanova N."/>
            <person name="Ovchinnikova G."/>
            <person name="Pagani I."/>
            <person name="Daligault H."/>
            <person name="Detter J.C."/>
            <person name="Han C."/>
            <person name="Land M."/>
            <person name="Hauser L."/>
            <person name="Markowitz V."/>
            <person name="Cheng J.-F."/>
            <person name="Hugenholtz P."/>
            <person name="Woyke T."/>
            <person name="Wu D."/>
            <person name="Verbarg S."/>
            <person name="Frueling A."/>
            <person name="Brambilla E."/>
            <person name="Klenk H.-P."/>
            <person name="Eisen J.A."/>
        </authorList>
    </citation>
    <scope>NUCLEOTIDE SEQUENCE</scope>
    <source>
        <strain>DSM 1100</strain>
    </source>
</reference>
<evidence type="ECO:0000313" key="2">
    <source>
        <dbReference type="Proteomes" id="UP000008461"/>
    </source>
</evidence>
<reference evidence="1 2" key="1">
    <citation type="journal article" date="2011" name="Stand. Genomic Sci.">
        <title>Complete genome sequence of Haliscomenobacter hydrossis type strain (O).</title>
        <authorList>
            <consortium name="US DOE Joint Genome Institute (JGI-PGF)"/>
            <person name="Daligault H."/>
            <person name="Lapidus A."/>
            <person name="Zeytun A."/>
            <person name="Nolan M."/>
            <person name="Lucas S."/>
            <person name="Del Rio T.G."/>
            <person name="Tice H."/>
            <person name="Cheng J.F."/>
            <person name="Tapia R."/>
            <person name="Han C."/>
            <person name="Goodwin L."/>
            <person name="Pitluck S."/>
            <person name="Liolios K."/>
            <person name="Pagani I."/>
            <person name="Ivanova N."/>
            <person name="Huntemann M."/>
            <person name="Mavromatis K."/>
            <person name="Mikhailova N."/>
            <person name="Pati A."/>
            <person name="Chen A."/>
            <person name="Palaniappan K."/>
            <person name="Land M."/>
            <person name="Hauser L."/>
            <person name="Brambilla E.M."/>
            <person name="Rohde M."/>
            <person name="Verbarg S."/>
            <person name="Goker M."/>
            <person name="Bristow J."/>
            <person name="Eisen J.A."/>
            <person name="Markowitz V."/>
            <person name="Hugenholtz P."/>
            <person name="Kyrpides N.C."/>
            <person name="Klenk H.P."/>
            <person name="Woyke T."/>
        </authorList>
    </citation>
    <scope>NUCLEOTIDE SEQUENCE [LARGE SCALE GENOMIC DNA]</scope>
    <source>
        <strain evidence="2">ATCC 27775 / DSM 1100 / LMG 10767 / O</strain>
        <plasmid evidence="2">Plasmid pHALHY02</plasmid>
    </source>
</reference>
<sequence>MEEQKKTASNMELSKIQKRSFQSHVILRTTEADKNDAMFQHSVLCQTFLPYRDPGSNINLWQQRQGSATLAVQAGNTYDPSIGEFAQIGLPYGPKARLILAHINTEAIKSRRPEIDVEESMTAFIRKMGLNTDGRTIKVVKEQLRRISVATFSIGFVTEEGSTQADLKIVKSFDLWFPKDQNQRVMWNSTIMLTDDYFHSLTEHAIPLDERALAALSHSAMGLDIYAWLAQRLHRVSYERPQFIAWTNLRDQFGHAYGELSKFKQVFRKTLKDVLMQYPGARIEEDPGKGFKLFNSPPPIPTKVFSLIDEVSKKKQE</sequence>
<dbReference type="InterPro" id="IPR006881">
    <property type="entry name" value="RepA_C"/>
</dbReference>
<dbReference type="Proteomes" id="UP000008461">
    <property type="component" value="Plasmid pHALHY02"/>
</dbReference>
<keyword evidence="2" id="KW-1185">Reference proteome</keyword>
<evidence type="ECO:0000313" key="1">
    <source>
        <dbReference type="EMBL" id="AEE54522.1"/>
    </source>
</evidence>
<gene>
    <name evidence="1" type="ordered locus">Halhy_6707</name>
</gene>
<dbReference type="RefSeq" id="WP_013769038.1">
    <property type="nucleotide sequence ID" value="NC_015512.1"/>
</dbReference>
<dbReference type="AlphaFoldDB" id="F4L814"/>
<protein>
    <submittedName>
        <fullName evidence="1">Plasmid encoded RepA protein</fullName>
    </submittedName>
</protein>
<dbReference type="OrthoDB" id="932750at2"/>
<dbReference type="Pfam" id="PF04796">
    <property type="entry name" value="RepA_C"/>
    <property type="match status" value="1"/>
</dbReference>
<dbReference type="HOGENOM" id="CLU_051492_0_0_10"/>
<accession>F4L814</accession>
<proteinExistence type="predicted"/>
<dbReference type="KEGG" id="hhy:Halhy_6707"/>
<geneLocation type="plasmid" evidence="1 2">
    <name>pHALHY02</name>
</geneLocation>
<name>F4L814_HALH1</name>
<dbReference type="EMBL" id="CP002693">
    <property type="protein sequence ID" value="AEE54522.1"/>
    <property type="molecule type" value="Genomic_DNA"/>
</dbReference>
<organism evidence="1 2">
    <name type="scientific">Haliscomenobacter hydrossis (strain ATCC 27775 / DSM 1100 / LMG 10767 / O)</name>
    <dbReference type="NCBI Taxonomy" id="760192"/>
    <lineage>
        <taxon>Bacteria</taxon>
        <taxon>Pseudomonadati</taxon>
        <taxon>Bacteroidota</taxon>
        <taxon>Saprospiria</taxon>
        <taxon>Saprospirales</taxon>
        <taxon>Haliscomenobacteraceae</taxon>
        <taxon>Haliscomenobacter</taxon>
    </lineage>
</organism>